<organism evidence="2 3">
    <name type="scientific">Actinomyces graevenitzii C83</name>
    <dbReference type="NCBI Taxonomy" id="435830"/>
    <lineage>
        <taxon>Bacteria</taxon>
        <taxon>Bacillati</taxon>
        <taxon>Actinomycetota</taxon>
        <taxon>Actinomycetes</taxon>
        <taxon>Actinomycetales</taxon>
        <taxon>Actinomycetaceae</taxon>
        <taxon>Actinomyces</taxon>
    </lineage>
</organism>
<reference evidence="2 3" key="1">
    <citation type="submission" date="2011-10" db="EMBL/GenBank/DDBJ databases">
        <title>The Genome Sequence of Actinomyces graevenitzii C83.</title>
        <authorList>
            <consortium name="The Broad Institute Genome Sequencing Platform"/>
            <consortium name="The Broad Institute Genome Sequencing Center for Infectious Disease"/>
            <person name="Earl A."/>
            <person name="Ward D."/>
            <person name="Feldgarden M."/>
            <person name="Gevers D."/>
            <person name="Sibley C.D."/>
            <person name="Field T.R."/>
            <person name="Grinwis M."/>
            <person name="Eshaghurshan C.S."/>
            <person name="Surette M.G."/>
            <person name="Young S.K."/>
            <person name="Zeng Q."/>
            <person name="Gargeya S."/>
            <person name="Fitzgerald M."/>
            <person name="Haas B."/>
            <person name="Abouelleil A."/>
            <person name="Alvarado L."/>
            <person name="Arachchi H.M."/>
            <person name="Berlin A."/>
            <person name="Brown A."/>
            <person name="Chapman S.B."/>
            <person name="Chen Z."/>
            <person name="Dunbar C."/>
            <person name="Freedman E."/>
            <person name="Gearin G."/>
            <person name="Goldberg J."/>
            <person name="Griggs A."/>
            <person name="Gujja S."/>
            <person name="Heiman D."/>
            <person name="Howarth C."/>
            <person name="Larson L."/>
            <person name="Lui A."/>
            <person name="MacDonald P.J.P."/>
            <person name="Montmayeur A."/>
            <person name="Murphy C."/>
            <person name="Neiman D."/>
            <person name="Pearson M."/>
            <person name="Priest M."/>
            <person name="Roberts A."/>
            <person name="Saif S."/>
            <person name="Shea T."/>
            <person name="Shenoy N."/>
            <person name="Sisk P."/>
            <person name="Stolte C."/>
            <person name="Sykes S."/>
            <person name="Wortman J."/>
            <person name="Nusbaum C."/>
            <person name="Birren B."/>
        </authorList>
    </citation>
    <scope>NUCLEOTIDE SEQUENCE [LARGE SCALE GENOMIC DNA]</scope>
    <source>
        <strain evidence="2 3">C83</strain>
    </source>
</reference>
<dbReference type="HOGENOM" id="CLU_1381554_0_0_11"/>
<keyword evidence="3" id="KW-1185">Reference proteome</keyword>
<dbReference type="AlphaFoldDB" id="G9PHB2"/>
<dbReference type="Gene3D" id="1.20.5.420">
    <property type="entry name" value="Immunoglobulin FC, subunit C"/>
    <property type="match status" value="1"/>
</dbReference>
<gene>
    <name evidence="2" type="ORF">HMPREF0045_01640</name>
</gene>
<comment type="caution">
    <text evidence="2">The sequence shown here is derived from an EMBL/GenBank/DDBJ whole genome shotgun (WGS) entry which is preliminary data.</text>
</comment>
<evidence type="ECO:0000313" key="3">
    <source>
        <dbReference type="Proteomes" id="UP000003822"/>
    </source>
</evidence>
<dbReference type="PATRIC" id="fig|435830.3.peg.1579"/>
<name>G9PHB2_9ACTO</name>
<feature type="signal peptide" evidence="1">
    <location>
        <begin position="1"/>
        <end position="19"/>
    </location>
</feature>
<evidence type="ECO:0008006" key="4">
    <source>
        <dbReference type="Google" id="ProtNLM"/>
    </source>
</evidence>
<evidence type="ECO:0000256" key="1">
    <source>
        <dbReference type="SAM" id="SignalP"/>
    </source>
</evidence>
<dbReference type="EMBL" id="ACRN01000015">
    <property type="protein sequence ID" value="EHM87261.1"/>
    <property type="molecule type" value="Genomic_DNA"/>
</dbReference>
<feature type="chain" id="PRO_5039154974" description="Lipoprotein" evidence="1">
    <location>
        <begin position="20"/>
        <end position="197"/>
    </location>
</feature>
<evidence type="ECO:0000313" key="2">
    <source>
        <dbReference type="EMBL" id="EHM87261.1"/>
    </source>
</evidence>
<dbReference type="RefSeq" id="WP_005987414.1">
    <property type="nucleotide sequence ID" value="NZ_JH470339.1"/>
</dbReference>
<proteinExistence type="predicted"/>
<dbReference type="PROSITE" id="PS51257">
    <property type="entry name" value="PROKAR_LIPOPROTEIN"/>
    <property type="match status" value="1"/>
</dbReference>
<keyword evidence="1" id="KW-0732">Signal</keyword>
<protein>
    <recommendedName>
        <fullName evidence="4">Lipoprotein</fullName>
    </recommendedName>
</protein>
<sequence>MKKLSMFMAMVMCATLALSGCGNSVSDDRAEAYASLSSMTSLESDKAQEYRQRLTVAPDSAAIKAVLADAKAANDKEAARKASKDKDRKDTAAAITGVKLVGTTGDCTNVVLVFNADQTWQVSGKDSDKCISHDYKYWSISQYDYDSGEIDLVISDKKKDDINTVGDRRVYPISLGEDNTVGIMLVGNDMYSFTITK</sequence>
<accession>G9PHB2</accession>
<dbReference type="Proteomes" id="UP000003822">
    <property type="component" value="Unassembled WGS sequence"/>
</dbReference>